<dbReference type="Proteomes" id="UP000229730">
    <property type="component" value="Unassembled WGS sequence"/>
</dbReference>
<dbReference type="PANTHER" id="PTHR11079:SF202">
    <property type="entry name" value="TRNA-SPECIFIC ADENOSINE DEAMINASE"/>
    <property type="match status" value="1"/>
</dbReference>
<comment type="caution">
    <text evidence="4">The sequence shown here is derived from an EMBL/GenBank/DDBJ whole genome shotgun (WGS) entry which is preliminary data.</text>
</comment>
<feature type="domain" description="CMP/dCMP-type deaminase" evidence="3">
    <location>
        <begin position="5"/>
        <end position="118"/>
    </location>
</feature>
<dbReference type="GO" id="GO:0002100">
    <property type="term" value="P:tRNA wobble adenosine to inosine editing"/>
    <property type="evidence" value="ECO:0007669"/>
    <property type="project" value="TreeGrafter"/>
</dbReference>
<evidence type="ECO:0000259" key="3">
    <source>
        <dbReference type="PROSITE" id="PS51747"/>
    </source>
</evidence>
<dbReference type="GO" id="GO:0008270">
    <property type="term" value="F:zinc ion binding"/>
    <property type="evidence" value="ECO:0007669"/>
    <property type="project" value="InterPro"/>
</dbReference>
<dbReference type="PROSITE" id="PS51747">
    <property type="entry name" value="CYT_DCMP_DEAMINASES_2"/>
    <property type="match status" value="1"/>
</dbReference>
<dbReference type="AlphaFoldDB" id="A0A2G4YSM2"/>
<dbReference type="CDD" id="cd01285">
    <property type="entry name" value="nucleoside_deaminase"/>
    <property type="match status" value="1"/>
</dbReference>
<dbReference type="PROSITE" id="PS00903">
    <property type="entry name" value="CYT_DCMP_DEAMINASES_1"/>
    <property type="match status" value="1"/>
</dbReference>
<keyword evidence="2" id="KW-0862">Zinc</keyword>
<dbReference type="OrthoDB" id="9802676at2"/>
<dbReference type="InterPro" id="IPR002125">
    <property type="entry name" value="CMP_dCMP_dom"/>
</dbReference>
<dbReference type="EMBL" id="PDEM01000016">
    <property type="protein sequence ID" value="PHZ85303.1"/>
    <property type="molecule type" value="Genomic_DNA"/>
</dbReference>
<organism evidence="4 5">
    <name type="scientific">Paremcibacter congregatus</name>
    <dbReference type="NCBI Taxonomy" id="2043170"/>
    <lineage>
        <taxon>Bacteria</taxon>
        <taxon>Pseudomonadati</taxon>
        <taxon>Pseudomonadota</taxon>
        <taxon>Alphaproteobacteria</taxon>
        <taxon>Emcibacterales</taxon>
        <taxon>Emcibacteraceae</taxon>
        <taxon>Paremcibacter</taxon>
    </lineage>
</organism>
<dbReference type="Pfam" id="PF00383">
    <property type="entry name" value="dCMP_cyt_deam_1"/>
    <property type="match status" value="1"/>
</dbReference>
<proteinExistence type="predicted"/>
<dbReference type="PANTHER" id="PTHR11079">
    <property type="entry name" value="CYTOSINE DEAMINASE FAMILY MEMBER"/>
    <property type="match status" value="1"/>
</dbReference>
<sequence>MCMRDDKEAFMTRALALSDLSVAAGNHPFGAVLVRGGKIILEAKNTVLSENDATCHAEMNLVRLACRELSVDKRATTTLYTSTEPCAMCAGAIYWAGIGQIVYGCSAARLNEIAGASLACHCQEIYQGAVDAPKVQGPVLEDNAVQQHLDYWTTAWNAE</sequence>
<dbReference type="GO" id="GO:0052717">
    <property type="term" value="F:tRNA-specific adenosine-34 deaminase activity"/>
    <property type="evidence" value="ECO:0007669"/>
    <property type="project" value="TreeGrafter"/>
</dbReference>
<dbReference type="SUPFAM" id="SSF53927">
    <property type="entry name" value="Cytidine deaminase-like"/>
    <property type="match status" value="1"/>
</dbReference>
<evidence type="ECO:0000313" key="5">
    <source>
        <dbReference type="Proteomes" id="UP000229730"/>
    </source>
</evidence>
<keyword evidence="1" id="KW-0479">Metal-binding</keyword>
<evidence type="ECO:0000256" key="1">
    <source>
        <dbReference type="ARBA" id="ARBA00022723"/>
    </source>
</evidence>
<dbReference type="InterPro" id="IPR016193">
    <property type="entry name" value="Cytidine_deaminase-like"/>
</dbReference>
<protein>
    <submittedName>
        <fullName evidence="4">tRNA-specific adenosine deaminase</fullName>
    </submittedName>
</protein>
<keyword evidence="5" id="KW-1185">Reference proteome</keyword>
<dbReference type="InterPro" id="IPR016192">
    <property type="entry name" value="APOBEC/CMP_deaminase_Zn-bd"/>
</dbReference>
<dbReference type="Gene3D" id="3.40.140.10">
    <property type="entry name" value="Cytidine Deaminase, domain 2"/>
    <property type="match status" value="1"/>
</dbReference>
<name>A0A2G4YSM2_9PROT</name>
<dbReference type="InParanoid" id="A0A2G4YSM2"/>
<evidence type="ECO:0000313" key="4">
    <source>
        <dbReference type="EMBL" id="PHZ85303.1"/>
    </source>
</evidence>
<gene>
    <name evidence="4" type="ORF">CRD36_07820</name>
</gene>
<evidence type="ECO:0000256" key="2">
    <source>
        <dbReference type="ARBA" id="ARBA00022833"/>
    </source>
</evidence>
<accession>A0A2G4YSM2</accession>
<reference evidence="4 5" key="1">
    <citation type="submission" date="2017-10" db="EMBL/GenBank/DDBJ databases">
        <title>Frigbacter circumglobatus gen. nov. sp. nov., isolated from sediment cultured in situ.</title>
        <authorList>
            <person name="Zhao Z."/>
        </authorList>
    </citation>
    <scope>NUCLEOTIDE SEQUENCE [LARGE SCALE GENOMIC DNA]</scope>
    <source>
        <strain evidence="4 5">ZYL</strain>
    </source>
</reference>